<dbReference type="AlphaFoldDB" id="A0A3D8T7V2"/>
<name>A0A3D8T7V2_9HELO</name>
<dbReference type="OrthoDB" id="1045822at2759"/>
<feature type="region of interest" description="Disordered" evidence="1">
    <location>
        <begin position="936"/>
        <end position="957"/>
    </location>
</feature>
<dbReference type="Pfam" id="PF04749">
    <property type="entry name" value="PLAC8"/>
    <property type="match status" value="1"/>
</dbReference>
<evidence type="ECO:0000256" key="1">
    <source>
        <dbReference type="SAM" id="MobiDB-lite"/>
    </source>
</evidence>
<reference evidence="2 3" key="1">
    <citation type="journal article" date="2018" name="IMA Fungus">
        <title>IMA Genome-F 9: Draft genome sequence of Annulohypoxylon stygium, Aspergillus mulundensis, Berkeleyomyces basicola (syn. Thielaviopsis basicola), Ceratocystis smalleyi, two Cercospora beticola strains, Coleophoma cylindrospora, Fusarium fracticaudum, Phialophora cf. hyalina, and Morchella septimelata.</title>
        <authorList>
            <person name="Wingfield B.D."/>
            <person name="Bills G.F."/>
            <person name="Dong Y."/>
            <person name="Huang W."/>
            <person name="Nel W.J."/>
            <person name="Swalarsk-Parry B.S."/>
            <person name="Vaghefi N."/>
            <person name="Wilken P.M."/>
            <person name="An Z."/>
            <person name="de Beer Z.W."/>
            <person name="De Vos L."/>
            <person name="Chen L."/>
            <person name="Duong T.A."/>
            <person name="Gao Y."/>
            <person name="Hammerbacher A."/>
            <person name="Kikkert J.R."/>
            <person name="Li Y."/>
            <person name="Li H."/>
            <person name="Li K."/>
            <person name="Li Q."/>
            <person name="Liu X."/>
            <person name="Ma X."/>
            <person name="Naidoo K."/>
            <person name="Pethybridge S.J."/>
            <person name="Sun J."/>
            <person name="Steenkamp E.T."/>
            <person name="van der Nest M.A."/>
            <person name="van Wyk S."/>
            <person name="Wingfield M.J."/>
            <person name="Xiong C."/>
            <person name="Yue Q."/>
            <person name="Zhang X."/>
        </authorList>
    </citation>
    <scope>NUCLEOTIDE SEQUENCE [LARGE SCALE GENOMIC DNA]</scope>
    <source>
        <strain evidence="2 3">BP5796</strain>
    </source>
</reference>
<dbReference type="EMBL" id="PDLN01000001">
    <property type="protein sequence ID" value="RDW94626.1"/>
    <property type="molecule type" value="Genomic_DNA"/>
</dbReference>
<feature type="region of interest" description="Disordered" evidence="1">
    <location>
        <begin position="269"/>
        <end position="300"/>
    </location>
</feature>
<comment type="caution">
    <text evidence="2">The sequence shown here is derived from an EMBL/GenBank/DDBJ whole genome shotgun (WGS) entry which is preliminary data.</text>
</comment>
<dbReference type="PANTHER" id="PTHR15907">
    <property type="entry name" value="DUF614 FAMILY PROTEIN-RELATED"/>
    <property type="match status" value="1"/>
</dbReference>
<feature type="compositionally biased region" description="Polar residues" evidence="1">
    <location>
        <begin position="936"/>
        <end position="952"/>
    </location>
</feature>
<dbReference type="Proteomes" id="UP000256328">
    <property type="component" value="Unassembled WGS sequence"/>
</dbReference>
<dbReference type="NCBIfam" id="TIGR01571">
    <property type="entry name" value="A_thal_Cys_rich"/>
    <property type="match status" value="1"/>
</dbReference>
<evidence type="ECO:0000313" key="2">
    <source>
        <dbReference type="EMBL" id="RDW94626.1"/>
    </source>
</evidence>
<protein>
    <recommendedName>
        <fullName evidence="4">PLAC8 family protein</fullName>
    </recommendedName>
</protein>
<gene>
    <name evidence="2" type="ORF">BP5796_00389</name>
</gene>
<keyword evidence="3" id="KW-1185">Reference proteome</keyword>
<feature type="region of interest" description="Disordered" evidence="1">
    <location>
        <begin position="334"/>
        <end position="395"/>
    </location>
</feature>
<feature type="compositionally biased region" description="Basic and acidic residues" evidence="1">
    <location>
        <begin position="893"/>
        <end position="906"/>
    </location>
</feature>
<organism evidence="2 3">
    <name type="scientific">Coleophoma crateriformis</name>
    <dbReference type="NCBI Taxonomy" id="565419"/>
    <lineage>
        <taxon>Eukaryota</taxon>
        <taxon>Fungi</taxon>
        <taxon>Dikarya</taxon>
        <taxon>Ascomycota</taxon>
        <taxon>Pezizomycotina</taxon>
        <taxon>Leotiomycetes</taxon>
        <taxon>Helotiales</taxon>
        <taxon>Dermateaceae</taxon>
        <taxon>Coleophoma</taxon>
    </lineage>
</organism>
<feature type="region of interest" description="Disordered" evidence="1">
    <location>
        <begin position="552"/>
        <end position="572"/>
    </location>
</feature>
<evidence type="ECO:0000313" key="3">
    <source>
        <dbReference type="Proteomes" id="UP000256328"/>
    </source>
</evidence>
<accession>A0A3D8T7V2</accession>
<proteinExistence type="predicted"/>
<feature type="compositionally biased region" description="Basic residues" evidence="1">
    <location>
        <begin position="714"/>
        <end position="726"/>
    </location>
</feature>
<feature type="compositionally biased region" description="Basic and acidic residues" evidence="1">
    <location>
        <begin position="675"/>
        <end position="713"/>
    </location>
</feature>
<feature type="region of interest" description="Disordered" evidence="1">
    <location>
        <begin position="870"/>
        <end position="906"/>
    </location>
</feature>
<evidence type="ECO:0008006" key="4">
    <source>
        <dbReference type="Google" id="ProtNLM"/>
    </source>
</evidence>
<feature type="region of interest" description="Disordered" evidence="1">
    <location>
        <begin position="655"/>
        <end position="737"/>
    </location>
</feature>
<dbReference type="InterPro" id="IPR006461">
    <property type="entry name" value="PLAC_motif_containing"/>
</dbReference>
<sequence>MSDGMDVCFSMIQKWSSALSNYYSVTIQSLLVSTPPRIFLSMFSPAASPSSHEAELHDATSAAPGVILVAHRQSLGKPTYIQIPPRSPGNTASTIAFHSPRLGMPVVESTQSLERPVNPITARQERGEDEWMVSFCQEPPGDCGACCQGFWCPCTLYGKTQYRLHQITQGKSPLIVEKRRGCDGPCWAFWGLALIQCSCILTAFQHTRVRSRYNIKGSIARDFAASIFCGKCILMQDDRELRAREGQSNLRTNKKYDIANNDDVVQAQPVQISPMRYIPPRPASEEGSSLPPSSHDSREEIPELGGLAKNRIGSRVSQHNPIYFPFCHLFHNNSPRRSTSASKKPYIPQPEMVEEAERPSKTLQSIVQRQRKRLDTDGAKKKHQKQARIESNDSNIVRSATKADYHDAVAAYGKISGGRSTVIQHTPGKLLQSRLKSYDLRSSSNHDAANTEGASTDNVLDPRLKSHTIVDCATIGVQESGTTGEFQQRLAACNPPFSTTPVGTQEHSLSQDQVIRRSTISELSYVHDFAGCPIDGDYLKYIEREEQISQQAGLGSISRRGSNGRKPDRPYTHTLIDCRTSETEAGSSKQYPTMKRSHRLNSCPMQWYGSVDKPMLRQHRIASCPSDPTCGTSQARLGSHLLSEESNEDRLLGTIERSPKEHGISQSETVEDAEDNRQSSEKLPEHDISHCEPEVEPEGKGEAEGKPNKEENRHHRARHSSRRSHKSPVQSAHNTWAGWKTPKLKKGLKHHKSSEPLTVSEKHRASGSEIAVHFALPSILSTKIGGKEQRNEPQTEVTDHPSVVLKISMEPLYEVAVDKDTNDARVSYNMESTGGHTASSFGGIIGTMIEQSDAVNASNELGHIADCSSIPSRQHQKRPDFHRASSASAGYQSHDRKSDADHAANHTLDITRPKILRASSAGAMCCSDGSQNFAINSQERTGQSPTQKSSTIEEVYPSKSHESAYDLISAREANKTAQHALARCLAIDAERKTSRKGKPEARIVGMDGAADFKHRSRQTRSEESVPTFTPDEIQLVRLRVCSEGKPTAEKSGKSWGWLEAFFF</sequence>